<sequence>MTVREPLNQHLIEFDDKNHVFHLHNHHISYLFSIETGGFLSHLYFGKRIKTYHGQLKNPKRDRGFSGNLPGSQDRTYSLDFLLQEYSSKGDGDYRAPATVIRQPDGSRSAFFTYQSHVIQPGKPALKGLPAAYTKNDEEAETLVVTLADQLSDLELDLVYTIYRDRDVVTRSANLHNRGKQSVHLEKIASMQVDLPSSNKDVISLPGAHVNERHIQREPIGYGVKSFESRRGTTSHQMNNFIAVCDPDTDEFQGDVYGFCLVYSGNHKEEVEKDQYGQIRIVIGINDDQFDWQIDPGADFQTPEVIMTYSANGLNDMSHTYHHLLRERVARGKYQYAQRPIVVNNWEATFMDFTEAKLREIVDAAKKTGIEMFVLDDGWFGHRDDDHSSLGDWKVFAKKFPNGLKPFSDYIHKQGMKFGIWFEPEMISFDSDLYRTHPDYLLKVPGRQPSPARSQYVLDMGRAEVRENVHEQMKAIFNSCQIDYVKWDMNRHLSDIYSVGLPPEKQGEVLHRYVLGLYQLLEELTEENPDILWEGCSGGGGRFDAGLLYYMPQSWTSDNTDAIARLKIQYGTSLAYPISSMTAHVSVSPNQQTGRATPLETRANVAMSGVLGYELDLTKMSAKDRAHISKEVAFYKQIRPVIQYGEFSRLIDPNHGNRCAWQFVAPDQSEVVAFSFNLLAAAQPEFQQLKLTGLDAGKLYQNVETGEMIGGDELMHTGFYEPIHQFDFSSNMYHFKAVVSENENSL</sequence>
<feature type="active site" description="Proton donor" evidence="7">
    <location>
        <position position="558"/>
    </location>
</feature>
<dbReference type="InterPro" id="IPR000111">
    <property type="entry name" value="Glyco_hydro_27/36_CS"/>
</dbReference>
<dbReference type="PANTHER" id="PTHR43053:SF3">
    <property type="entry name" value="ALPHA-GALACTOSIDASE C-RELATED"/>
    <property type="match status" value="1"/>
</dbReference>
<dbReference type="PANTHER" id="PTHR43053">
    <property type="entry name" value="GLYCOSIDASE FAMILY 31"/>
    <property type="match status" value="1"/>
</dbReference>
<name>A0A0R1Z1Q7_9LACO</name>
<evidence type="ECO:0000256" key="3">
    <source>
        <dbReference type="ARBA" id="ARBA00012755"/>
    </source>
</evidence>
<reference evidence="10 11" key="1">
    <citation type="journal article" date="2015" name="Genome Announc.">
        <title>Expanding the biotechnology potential of lactobacilli through comparative genomics of 213 strains and associated genera.</title>
        <authorList>
            <person name="Sun Z."/>
            <person name="Harris H.M."/>
            <person name="McCann A."/>
            <person name="Guo C."/>
            <person name="Argimon S."/>
            <person name="Zhang W."/>
            <person name="Yang X."/>
            <person name="Jeffery I.B."/>
            <person name="Cooney J.C."/>
            <person name="Kagawa T.F."/>
            <person name="Liu W."/>
            <person name="Song Y."/>
            <person name="Salvetti E."/>
            <person name="Wrobel A."/>
            <person name="Rasinkangas P."/>
            <person name="Parkhill J."/>
            <person name="Rea M.C."/>
            <person name="O'Sullivan O."/>
            <person name="Ritari J."/>
            <person name="Douillard F.P."/>
            <person name="Paul Ross R."/>
            <person name="Yang R."/>
            <person name="Briner A.E."/>
            <person name="Felis G.E."/>
            <person name="de Vos W.M."/>
            <person name="Barrangou R."/>
            <person name="Klaenhammer T.R."/>
            <person name="Caufield P.W."/>
            <person name="Cui Y."/>
            <person name="Zhang H."/>
            <person name="O'Toole P.W."/>
        </authorList>
    </citation>
    <scope>NUCLEOTIDE SEQUENCE [LARGE SCALE GENOMIC DNA]</scope>
    <source>
        <strain evidence="10 11">DSM 18390</strain>
    </source>
</reference>
<evidence type="ECO:0000256" key="5">
    <source>
        <dbReference type="ARBA" id="ARBA00023295"/>
    </source>
</evidence>
<dbReference type="Gene3D" id="3.20.20.70">
    <property type="entry name" value="Aldolase class I"/>
    <property type="match status" value="1"/>
</dbReference>
<dbReference type="GO" id="GO:0016052">
    <property type="term" value="P:carbohydrate catabolic process"/>
    <property type="evidence" value="ECO:0007669"/>
    <property type="project" value="InterPro"/>
</dbReference>
<proteinExistence type="inferred from homology"/>
<evidence type="ECO:0000256" key="6">
    <source>
        <dbReference type="PIRNR" id="PIRNR005536"/>
    </source>
</evidence>
<dbReference type="InterPro" id="IPR031705">
    <property type="entry name" value="Glyco_hydro_36_C"/>
</dbReference>
<evidence type="ECO:0000256" key="1">
    <source>
        <dbReference type="ARBA" id="ARBA00001255"/>
    </source>
</evidence>
<dbReference type="SUPFAM" id="SSF51445">
    <property type="entry name" value="(Trans)glycosidases"/>
    <property type="match status" value="1"/>
</dbReference>
<feature type="domain" description="Glycosyl hydrolase family 36 N-terminal" evidence="9">
    <location>
        <begin position="38"/>
        <end position="294"/>
    </location>
</feature>
<evidence type="ECO:0000313" key="11">
    <source>
        <dbReference type="Proteomes" id="UP000051010"/>
    </source>
</evidence>
<comment type="caution">
    <text evidence="10">The sequence shown here is derived from an EMBL/GenBank/DDBJ whole genome shotgun (WGS) entry which is preliminary data.</text>
</comment>
<feature type="domain" description="Glycosyl hydrolase family 36 C-terminal" evidence="8">
    <location>
        <begin position="659"/>
        <end position="735"/>
    </location>
</feature>
<dbReference type="Proteomes" id="UP000051010">
    <property type="component" value="Unassembled WGS sequence"/>
</dbReference>
<dbReference type="InterPro" id="IPR017853">
    <property type="entry name" value="GH"/>
</dbReference>
<dbReference type="InterPro" id="IPR002252">
    <property type="entry name" value="Glyco_hydro_36"/>
</dbReference>
<dbReference type="Pfam" id="PF16874">
    <property type="entry name" value="Glyco_hydro_36C"/>
    <property type="match status" value="1"/>
</dbReference>
<dbReference type="EMBL" id="AZFZ01000002">
    <property type="protein sequence ID" value="KRM45750.1"/>
    <property type="molecule type" value="Genomic_DNA"/>
</dbReference>
<dbReference type="Gene3D" id="2.60.40.1180">
    <property type="entry name" value="Golgi alpha-mannosidase II"/>
    <property type="match status" value="1"/>
</dbReference>
<comment type="similarity">
    <text evidence="2">Belongs to the glycosyl hydrolase 36 family.</text>
</comment>
<dbReference type="PATRIC" id="fig|1423786.4.peg.989"/>
<keyword evidence="5 6" id="KW-0326">Glycosidase</keyword>
<protein>
    <recommendedName>
        <fullName evidence="3 6">Alpha-galactosidase</fullName>
        <ecNumber evidence="3 6">3.2.1.22</ecNumber>
    </recommendedName>
</protein>
<evidence type="ECO:0000259" key="8">
    <source>
        <dbReference type="Pfam" id="PF16874"/>
    </source>
</evidence>
<dbReference type="PIRSF" id="PIRSF005536">
    <property type="entry name" value="Agal"/>
    <property type="match status" value="1"/>
</dbReference>
<keyword evidence="4 6" id="KW-0378">Hydrolase</keyword>
<dbReference type="CDD" id="cd14791">
    <property type="entry name" value="GH36"/>
    <property type="match status" value="1"/>
</dbReference>
<organism evidence="10 11">
    <name type="scientific">Lentilactobacillus parafarraginis DSM 18390 = JCM 14109</name>
    <dbReference type="NCBI Taxonomy" id="1423786"/>
    <lineage>
        <taxon>Bacteria</taxon>
        <taxon>Bacillati</taxon>
        <taxon>Bacillota</taxon>
        <taxon>Bacilli</taxon>
        <taxon>Lactobacillales</taxon>
        <taxon>Lactobacillaceae</taxon>
        <taxon>Lentilactobacillus</taxon>
    </lineage>
</organism>
<dbReference type="InterPro" id="IPR013780">
    <property type="entry name" value="Glyco_hydro_b"/>
</dbReference>
<gene>
    <name evidence="10" type="ORF">FD47_GL000937</name>
</gene>
<dbReference type="PRINTS" id="PR00743">
    <property type="entry name" value="GLHYDRLASE36"/>
</dbReference>
<dbReference type="PROSITE" id="PS00512">
    <property type="entry name" value="ALPHA_GALACTOSIDASE"/>
    <property type="match status" value="1"/>
</dbReference>
<dbReference type="InterPro" id="IPR038417">
    <property type="entry name" value="Alpga-gal_N_sf"/>
</dbReference>
<feature type="active site" description="Nucleophile" evidence="7">
    <location>
        <position position="488"/>
    </location>
</feature>
<evidence type="ECO:0000313" key="10">
    <source>
        <dbReference type="EMBL" id="KRM45750.1"/>
    </source>
</evidence>
<dbReference type="InterPro" id="IPR031704">
    <property type="entry name" value="Glyco_hydro_36_N"/>
</dbReference>
<dbReference type="Gene3D" id="2.70.98.60">
    <property type="entry name" value="alpha-galactosidase from lactobacil brevis"/>
    <property type="match status" value="1"/>
</dbReference>
<comment type="catalytic activity">
    <reaction evidence="1 6">
        <text>Hydrolysis of terminal, non-reducing alpha-D-galactose residues in alpha-D-galactosides, including galactose oligosaccharides, galactomannans and galactolipids.</text>
        <dbReference type="EC" id="3.2.1.22"/>
    </reaction>
</comment>
<evidence type="ECO:0000256" key="2">
    <source>
        <dbReference type="ARBA" id="ARBA00006202"/>
    </source>
</evidence>
<evidence type="ECO:0000256" key="7">
    <source>
        <dbReference type="PIRSR" id="PIRSR005536-1"/>
    </source>
</evidence>
<dbReference type="GO" id="GO:0004557">
    <property type="term" value="F:alpha-galactosidase activity"/>
    <property type="evidence" value="ECO:0007669"/>
    <property type="project" value="UniProtKB-UniRule"/>
</dbReference>
<evidence type="ECO:0000259" key="9">
    <source>
        <dbReference type="Pfam" id="PF16875"/>
    </source>
</evidence>
<dbReference type="RefSeq" id="WP_054732291.1">
    <property type="nucleotide sequence ID" value="NZ_AZFZ01000002.1"/>
</dbReference>
<evidence type="ECO:0000256" key="4">
    <source>
        <dbReference type="ARBA" id="ARBA00022801"/>
    </source>
</evidence>
<dbReference type="AlphaFoldDB" id="A0A0R1Z1Q7"/>
<dbReference type="Pfam" id="PF16875">
    <property type="entry name" value="Glyco_hydro_36N"/>
    <property type="match status" value="1"/>
</dbReference>
<dbReference type="InterPro" id="IPR050985">
    <property type="entry name" value="Alpha-glycosidase_related"/>
</dbReference>
<accession>A0A0R1Z1Q7</accession>
<dbReference type="Pfam" id="PF02065">
    <property type="entry name" value="Melibiase"/>
    <property type="match status" value="1"/>
</dbReference>
<dbReference type="InterPro" id="IPR013785">
    <property type="entry name" value="Aldolase_TIM"/>
</dbReference>
<dbReference type="EC" id="3.2.1.22" evidence="3 6"/>
<dbReference type="FunFam" id="3.20.20.70:FF:000118">
    <property type="entry name" value="Alpha-galactosidase"/>
    <property type="match status" value="1"/>
</dbReference>